<feature type="coiled-coil region" evidence="1">
    <location>
        <begin position="271"/>
        <end position="333"/>
    </location>
</feature>
<evidence type="ECO:0000256" key="1">
    <source>
        <dbReference type="SAM" id="Coils"/>
    </source>
</evidence>
<protein>
    <submittedName>
        <fullName evidence="3">Uncharacterized protein</fullName>
    </submittedName>
</protein>
<feature type="compositionally biased region" description="Basic and acidic residues" evidence="2">
    <location>
        <begin position="407"/>
        <end position="416"/>
    </location>
</feature>
<keyword evidence="4" id="KW-1185">Reference proteome</keyword>
<feature type="region of interest" description="Disordered" evidence="2">
    <location>
        <begin position="400"/>
        <end position="454"/>
    </location>
</feature>
<name>A0AAD1X5X3_EUPCR</name>
<feature type="region of interest" description="Disordered" evidence="2">
    <location>
        <begin position="469"/>
        <end position="521"/>
    </location>
</feature>
<comment type="caution">
    <text evidence="3">The sequence shown here is derived from an EMBL/GenBank/DDBJ whole genome shotgun (WGS) entry which is preliminary data.</text>
</comment>
<dbReference type="EMBL" id="CAMPGE010005404">
    <property type="protein sequence ID" value="CAI2364258.1"/>
    <property type="molecule type" value="Genomic_DNA"/>
</dbReference>
<feature type="region of interest" description="Disordered" evidence="2">
    <location>
        <begin position="133"/>
        <end position="166"/>
    </location>
</feature>
<gene>
    <name evidence="3" type="ORF">ECRASSUSDP1_LOCUS5601</name>
</gene>
<feature type="compositionally biased region" description="Basic residues" evidence="2">
    <location>
        <begin position="481"/>
        <end position="491"/>
    </location>
</feature>
<organism evidence="3 4">
    <name type="scientific">Euplotes crassus</name>
    <dbReference type="NCBI Taxonomy" id="5936"/>
    <lineage>
        <taxon>Eukaryota</taxon>
        <taxon>Sar</taxon>
        <taxon>Alveolata</taxon>
        <taxon>Ciliophora</taxon>
        <taxon>Intramacronucleata</taxon>
        <taxon>Spirotrichea</taxon>
        <taxon>Hypotrichia</taxon>
        <taxon>Euplotida</taxon>
        <taxon>Euplotidae</taxon>
        <taxon>Moneuplotes</taxon>
    </lineage>
</organism>
<dbReference type="AlphaFoldDB" id="A0AAD1X5X3"/>
<evidence type="ECO:0000256" key="2">
    <source>
        <dbReference type="SAM" id="MobiDB-lite"/>
    </source>
</evidence>
<evidence type="ECO:0000313" key="3">
    <source>
        <dbReference type="EMBL" id="CAI2364258.1"/>
    </source>
</evidence>
<feature type="compositionally biased region" description="Basic and acidic residues" evidence="2">
    <location>
        <begin position="133"/>
        <end position="156"/>
    </location>
</feature>
<proteinExistence type="predicted"/>
<dbReference type="Proteomes" id="UP001295684">
    <property type="component" value="Unassembled WGS sequence"/>
</dbReference>
<evidence type="ECO:0000313" key="4">
    <source>
        <dbReference type="Proteomes" id="UP001295684"/>
    </source>
</evidence>
<feature type="coiled-coil region" evidence="1">
    <location>
        <begin position="1"/>
        <end position="66"/>
    </location>
</feature>
<reference evidence="3" key="1">
    <citation type="submission" date="2023-07" db="EMBL/GenBank/DDBJ databases">
        <authorList>
            <consortium name="AG Swart"/>
            <person name="Singh M."/>
            <person name="Singh A."/>
            <person name="Seah K."/>
            <person name="Emmerich C."/>
        </authorList>
    </citation>
    <scope>NUCLEOTIDE SEQUENCE</scope>
    <source>
        <strain evidence="3">DP1</strain>
    </source>
</reference>
<keyword evidence="1" id="KW-0175">Coiled coil</keyword>
<accession>A0AAD1X5X3</accession>
<feature type="compositionally biased region" description="Basic residues" evidence="2">
    <location>
        <begin position="512"/>
        <end position="521"/>
    </location>
</feature>
<feature type="coiled-coil region" evidence="1">
    <location>
        <begin position="171"/>
        <end position="198"/>
    </location>
</feature>
<sequence>MSEDQNVIAQLKSQIKDLEQSLKINKELMQNVLMGVGSDDSLKQVIQKLEEENNRLSQALHKEHKEKVYLYETTKKCKEQMDKDHELLKDKEHKFEIYLQKCRQDLDERNRTIDQQAKAIEKLRPIVERFEKEMETKEEGSSFRETETEQKEKTLENNRQNSASSMESVEVEVIVNENEKLAKDLKKANDEIDRLRNNLCDVSDIVGEDTSHGKTFDYGSAMYATGDADDPNFIKDLSQTFDMGTKPVVVPVLDFKRLKHVKSFKDWHGYSQKLEKSLLLLRGRIKNLEDERSDFSNKYMKMKNQNQNLYHLNEKLNNTIKKLNERLKEASNWRQRFEMTMPPVGPNYVSFTMMDMHKTITNKKNFNNNYATENGDGLNHSFTASDIEHPSTNFDKEIHQFSQNSSSKDKSSSDRKHGQHKKSQSMTAGGIKPSNTFSTPGIYDPNESPNFIGNKQFNLGDDIKITKSQIKQKPHDINRYVQRKKKRGTGKKKVEGLSSSKTDAFPPPPKSIIKKSLNKFN</sequence>